<evidence type="ECO:0000313" key="5">
    <source>
        <dbReference type="Proteomes" id="UP001244295"/>
    </source>
</evidence>
<evidence type="ECO:0000313" key="4">
    <source>
        <dbReference type="EMBL" id="MDP9925274.1"/>
    </source>
</evidence>
<dbReference type="Pfam" id="PF10106">
    <property type="entry name" value="DUF2345"/>
    <property type="match status" value="1"/>
</dbReference>
<proteinExistence type="predicted"/>
<gene>
    <name evidence="4" type="ORF">J2W25_004317</name>
</gene>
<dbReference type="Pfam" id="PF04717">
    <property type="entry name" value="Phage_base_V"/>
    <property type="match status" value="1"/>
</dbReference>
<dbReference type="Gene3D" id="4.10.220.110">
    <property type="match status" value="1"/>
</dbReference>
<dbReference type="Gene3D" id="2.40.50.230">
    <property type="entry name" value="Gp5 N-terminal domain"/>
    <property type="match status" value="1"/>
</dbReference>
<name>A0AAW8E1R9_9BURK</name>
<dbReference type="Gene3D" id="2.30.110.50">
    <property type="match status" value="1"/>
</dbReference>
<evidence type="ECO:0000259" key="2">
    <source>
        <dbReference type="Pfam" id="PF10106"/>
    </source>
</evidence>
<dbReference type="InterPro" id="IPR018769">
    <property type="entry name" value="VgrG2_DUF2345"/>
</dbReference>
<feature type="domain" description="Gp5/Type VI secretion system Vgr protein OB-fold" evidence="1">
    <location>
        <begin position="515"/>
        <end position="567"/>
    </location>
</feature>
<accession>A0AAW8E1R9</accession>
<dbReference type="SUPFAM" id="SSF69279">
    <property type="entry name" value="Phage tail proteins"/>
    <property type="match status" value="2"/>
</dbReference>
<dbReference type="InterPro" id="IPR037026">
    <property type="entry name" value="Vgr_OB-fold_dom_sf"/>
</dbReference>
<dbReference type="Pfam" id="PF13296">
    <property type="entry name" value="T6SS_Vgr"/>
    <property type="match status" value="1"/>
</dbReference>
<evidence type="ECO:0000259" key="3">
    <source>
        <dbReference type="Pfam" id="PF13296"/>
    </source>
</evidence>
<dbReference type="EMBL" id="JAUSRR010000007">
    <property type="protein sequence ID" value="MDP9925274.1"/>
    <property type="molecule type" value="Genomic_DNA"/>
</dbReference>
<dbReference type="InterPro" id="IPR006531">
    <property type="entry name" value="Gp5/Vgr_OB"/>
</dbReference>
<dbReference type="Proteomes" id="UP001244295">
    <property type="component" value="Unassembled WGS sequence"/>
</dbReference>
<sequence length="1130" mass="120039">MPSADRSALWAELSQTARLYRLEAPSAASSSSPAARESIDALRVEGWVQREAVSQLFELRIVCLSLRADLALSSLIDQPLTLVTVLANGSLARRTGLIRAVESLGSDGGLARYRLTLVPWLWLATQQGRSQVFQQRSVADIIERVLAPYAEAGSWAFSSEVNSFLADAPVRTYCTQYRESDYDFFSRLLAEEGLAWRIEEDAQAPTGHKLVIFSSNDTQPADAGSPVRFHRKSSQERSDAVQALVRRMRQSVAQVHLSAWNVDGKRQLTGSAPARFPVGGKNAPRLEYDDVLGLNDRSRGWDTNRTVERYAALMMEAAECRADLMLGHSTVRTLRAGTRLEIDDAPALGLQAKPALLLDTVEHVGINNLPKDTAASIAAQLGALTEHLVFDQPCAPVTAEADVFGLVSAATSAGNNDNTIYPQPQSLAAAQAQGYANSFSGVHAPRPWRPALAAADGARLHARPTASGVHSAIVVGPSGETSPNGADELYCNDRGDVRVRFHWQNNASDNSSGDSAQDNRSTRWIRVAQRQAGPGMGWQWLPRIGQEVLVKFVDLDVDQPVIVGALYNGRGDGGIAPTPGGASRAGETNEDVFAQAGNASPSAQANLAAGHAPPWHGASADDKGHRNAAALSGFKTKEFGGEGFSQLVFDDSNQQLRVQLHASTAHSQLNLGHLIHQADNFRGSFRGQGLELRTDGYAALRGGKGVLLSTYHGAGGQKLEPVGDFAAGMALLKQVQQLGQALSDAARTHETVQLAGHIGATKANASQLDKERAPYAAMERTASGMVAADALDAAYADAADKAIATGEGKVPHTSDAVIALAARGGLAMVAGQQLQVVSGETATLASGGDINLALADVLRVHSGQAIGVLAGAQKADADTGLSVIAGNDDLDFQAQHDELRVQAKDALKIASTDQTVEFAAKKKIRIATAQGASITLQDGDITFECPGKITYHSVQRKLAGPTRMSYPLPVAPASALEPIKFALSLQDIPGESGAVPVGQPWHIVVTDTQTEDGSVPPQVFSDEHWSSTLATGTVGSDGLIKLSDDEQRSVHQEIGTGKVWLVSGLTAMVLKPARWTGDEKGVMPEKILDALNFAADGRDLDDIKRDWLEEHAKSDADVPGLNPIKPKVDA</sequence>
<dbReference type="Gene3D" id="3.55.50.10">
    <property type="entry name" value="Baseplate protein-like domains"/>
    <property type="match status" value="1"/>
</dbReference>
<dbReference type="Pfam" id="PF05954">
    <property type="entry name" value="Phage_GPD"/>
    <property type="match status" value="1"/>
</dbReference>
<feature type="domain" description="DUF2345" evidence="2">
    <location>
        <begin position="806"/>
        <end position="961"/>
    </location>
</feature>
<dbReference type="AlphaFoldDB" id="A0AAW8E1R9"/>
<evidence type="ECO:0000259" key="1">
    <source>
        <dbReference type="Pfam" id="PF04717"/>
    </source>
</evidence>
<comment type="caution">
    <text evidence="4">The sequence shown here is derived from an EMBL/GenBank/DDBJ whole genome shotgun (WGS) entry which is preliminary data.</text>
</comment>
<dbReference type="SUPFAM" id="SSF69255">
    <property type="entry name" value="gp5 N-terminal domain-like"/>
    <property type="match status" value="1"/>
</dbReference>
<dbReference type="InterPro" id="IPR028244">
    <property type="entry name" value="T6SS_Rhs_Vgr_dom"/>
</dbReference>
<reference evidence="4" key="1">
    <citation type="submission" date="2023-07" db="EMBL/GenBank/DDBJ databases">
        <title>Sorghum-associated microbial communities from plants grown in Nebraska, USA.</title>
        <authorList>
            <person name="Schachtman D."/>
        </authorList>
    </citation>
    <scope>NUCLEOTIDE SEQUENCE</scope>
    <source>
        <strain evidence="4">DS2795</strain>
    </source>
</reference>
<feature type="domain" description="Putative type VI secretion system Rhs element associated Vgr" evidence="3">
    <location>
        <begin position="637"/>
        <end position="746"/>
    </location>
</feature>
<protein>
    <submittedName>
        <fullName evidence="4">Uncharacterized protein involved in type VI secretion and phage assembly/uncharacterized protein (DUF2345 family)</fullName>
    </submittedName>
</protein>
<organism evidence="4 5">
    <name type="scientific">Variovorax boronicumulans</name>
    <dbReference type="NCBI Taxonomy" id="436515"/>
    <lineage>
        <taxon>Bacteria</taxon>
        <taxon>Pseudomonadati</taxon>
        <taxon>Pseudomonadota</taxon>
        <taxon>Betaproteobacteria</taxon>
        <taxon>Burkholderiales</taxon>
        <taxon>Comamonadaceae</taxon>
        <taxon>Variovorax</taxon>
    </lineage>
</organism>
<dbReference type="RefSeq" id="WP_307637644.1">
    <property type="nucleotide sequence ID" value="NZ_JAUSRR010000007.1"/>
</dbReference>